<dbReference type="Gene3D" id="1.25.40.390">
    <property type="match status" value="1"/>
</dbReference>
<evidence type="ECO:0000256" key="4">
    <source>
        <dbReference type="ARBA" id="ARBA00023136"/>
    </source>
</evidence>
<keyword evidence="5" id="KW-0998">Cell outer membrane</keyword>
<evidence type="ECO:0000259" key="7">
    <source>
        <dbReference type="Pfam" id="PF14322"/>
    </source>
</evidence>
<organism evidence="8 9">
    <name type="scientific">Sphingobacterium spiritivorum</name>
    <name type="common">Flavobacterium spiritivorum</name>
    <dbReference type="NCBI Taxonomy" id="258"/>
    <lineage>
        <taxon>Bacteria</taxon>
        <taxon>Pseudomonadati</taxon>
        <taxon>Bacteroidota</taxon>
        <taxon>Sphingobacteriia</taxon>
        <taxon>Sphingobacteriales</taxon>
        <taxon>Sphingobacteriaceae</taxon>
        <taxon>Sphingobacterium</taxon>
    </lineage>
</organism>
<name>A0A380CUH1_SPHSI</name>
<dbReference type="Pfam" id="PF07980">
    <property type="entry name" value="SusD_RagB"/>
    <property type="match status" value="1"/>
</dbReference>
<dbReference type="AlphaFoldDB" id="A0A380CUH1"/>
<dbReference type="InterPro" id="IPR033985">
    <property type="entry name" value="SusD-like_N"/>
</dbReference>
<dbReference type="Pfam" id="PF14322">
    <property type="entry name" value="SusD-like_3"/>
    <property type="match status" value="1"/>
</dbReference>
<dbReference type="GO" id="GO:0009279">
    <property type="term" value="C:cell outer membrane"/>
    <property type="evidence" value="ECO:0007669"/>
    <property type="project" value="UniProtKB-SubCell"/>
</dbReference>
<evidence type="ECO:0000256" key="5">
    <source>
        <dbReference type="ARBA" id="ARBA00023237"/>
    </source>
</evidence>
<dbReference type="RefSeq" id="WP_115171748.1">
    <property type="nucleotide sequence ID" value="NZ_UGYW01000002.1"/>
</dbReference>
<proteinExistence type="inferred from homology"/>
<comment type="similarity">
    <text evidence="2">Belongs to the SusD family.</text>
</comment>
<gene>
    <name evidence="8" type="ORF">NCTC11388_04573</name>
</gene>
<evidence type="ECO:0000259" key="6">
    <source>
        <dbReference type="Pfam" id="PF07980"/>
    </source>
</evidence>
<feature type="domain" description="SusD-like N-terminal" evidence="7">
    <location>
        <begin position="22"/>
        <end position="223"/>
    </location>
</feature>
<keyword evidence="3" id="KW-0732">Signal</keyword>
<reference evidence="8 9" key="1">
    <citation type="submission" date="2018-06" db="EMBL/GenBank/DDBJ databases">
        <authorList>
            <consortium name="Pathogen Informatics"/>
            <person name="Doyle S."/>
        </authorList>
    </citation>
    <scope>NUCLEOTIDE SEQUENCE [LARGE SCALE GENOMIC DNA]</scope>
    <source>
        <strain evidence="8 9">NCTC11388</strain>
    </source>
</reference>
<dbReference type="Proteomes" id="UP000254893">
    <property type="component" value="Unassembled WGS sequence"/>
</dbReference>
<dbReference type="PROSITE" id="PS51257">
    <property type="entry name" value="PROKAR_LIPOPROTEIN"/>
    <property type="match status" value="1"/>
</dbReference>
<dbReference type="SUPFAM" id="SSF48452">
    <property type="entry name" value="TPR-like"/>
    <property type="match status" value="1"/>
</dbReference>
<evidence type="ECO:0000256" key="2">
    <source>
        <dbReference type="ARBA" id="ARBA00006275"/>
    </source>
</evidence>
<accession>A0A380CUH1</accession>
<evidence type="ECO:0000313" key="8">
    <source>
        <dbReference type="EMBL" id="SUJ29238.1"/>
    </source>
</evidence>
<evidence type="ECO:0000256" key="3">
    <source>
        <dbReference type="ARBA" id="ARBA00022729"/>
    </source>
</evidence>
<keyword evidence="4" id="KW-0472">Membrane</keyword>
<feature type="domain" description="RagB/SusD" evidence="6">
    <location>
        <begin position="314"/>
        <end position="416"/>
    </location>
</feature>
<dbReference type="InterPro" id="IPR012944">
    <property type="entry name" value="SusD_RagB_dom"/>
</dbReference>
<evidence type="ECO:0000256" key="1">
    <source>
        <dbReference type="ARBA" id="ARBA00004442"/>
    </source>
</evidence>
<protein>
    <submittedName>
        <fullName evidence="8">SusD family</fullName>
    </submittedName>
</protein>
<sequence>MKKYTTYLCLFLMGTVFSSCDKYLDIQPVGTVVPKTEADFRALMTSGYQSFPAQKSYLTLRTDELALDENSTDLAAIRDIHLWNDQNPDATTLPYAWLSFYKTIFYANHVISKAEEAAGNTEAVQQIRAEAYLMRAYSHFELLNSYAEQYNAGTASTDKGVPISITIDLEQKFPAATVAAVYKQIEADMQAGNALLNVSDQPTAVKYRFSKRSYYAFESRLRLYKGEWKLAMDAAEKALAIKADLADLNKTGTVLPNDFESPEMIQAWEEVGKSNVSTSTFISSKLLGLYNQKDDLRFARYFGKQGSRNYVSLKGGNIRYNVSFRNAELYLIIAETAARLGDRSKAIGALTALLKNRLTPTYFATRSTELNAMPDADLLKEIITERARELALEGLRWNDMKRTDRPEVIHTFFGKEYRLIQNDPRYVIRYPKEAIEKNPDL</sequence>
<dbReference type="EMBL" id="UGYW01000002">
    <property type="protein sequence ID" value="SUJ29238.1"/>
    <property type="molecule type" value="Genomic_DNA"/>
</dbReference>
<comment type="subcellular location">
    <subcellularLocation>
        <location evidence="1">Cell outer membrane</location>
    </subcellularLocation>
</comment>
<dbReference type="InterPro" id="IPR011990">
    <property type="entry name" value="TPR-like_helical_dom_sf"/>
</dbReference>
<evidence type="ECO:0000313" key="9">
    <source>
        <dbReference type="Proteomes" id="UP000254893"/>
    </source>
</evidence>